<keyword evidence="5" id="KW-0732">Signal</keyword>
<gene>
    <name evidence="8" type="ORF">E7Z73_05410</name>
</gene>
<proteinExistence type="predicted"/>
<evidence type="ECO:0000256" key="2">
    <source>
        <dbReference type="ARBA" id="ARBA00004442"/>
    </source>
</evidence>
<evidence type="ECO:0000256" key="7">
    <source>
        <dbReference type="ARBA" id="ARBA00023237"/>
    </source>
</evidence>
<organism evidence="8 9">
    <name type="scientific">Methanobrevibacter millerae</name>
    <dbReference type="NCBI Taxonomy" id="230361"/>
    <lineage>
        <taxon>Archaea</taxon>
        <taxon>Methanobacteriati</taxon>
        <taxon>Methanobacteriota</taxon>
        <taxon>Methanomada group</taxon>
        <taxon>Methanobacteria</taxon>
        <taxon>Methanobacteriales</taxon>
        <taxon>Methanobacteriaceae</taxon>
        <taxon>Methanobrevibacter</taxon>
    </lineage>
</organism>
<dbReference type="NCBIfam" id="TIGR01376">
    <property type="entry name" value="POMP_repeat"/>
    <property type="match status" value="1"/>
</dbReference>
<reference evidence="8" key="1">
    <citation type="submission" date="2019-04" db="EMBL/GenBank/DDBJ databases">
        <title>Evolution of Biomass-Degrading Anaerobic Consortia Revealed by Metagenomics.</title>
        <authorList>
            <person name="Peng X."/>
        </authorList>
    </citation>
    <scope>NUCLEOTIDE SEQUENCE</scope>
    <source>
        <strain evidence="8">SIG12</strain>
    </source>
</reference>
<dbReference type="SUPFAM" id="SSF49373">
    <property type="entry name" value="Invasin/intimin cell-adhesion fragments"/>
    <property type="match status" value="1"/>
</dbReference>
<evidence type="ECO:0000313" key="9">
    <source>
        <dbReference type="Proteomes" id="UP000762703"/>
    </source>
</evidence>
<evidence type="ECO:0000256" key="1">
    <source>
        <dbReference type="ARBA" id="ARBA00004196"/>
    </source>
</evidence>
<keyword evidence="7" id="KW-0998">Cell outer membrane</keyword>
<comment type="subcellular location">
    <subcellularLocation>
        <location evidence="1">Cell envelope</location>
    </subcellularLocation>
    <subcellularLocation>
        <location evidence="2">Cell outer membrane</location>
    </subcellularLocation>
    <subcellularLocation>
        <location evidence="3">Secreted</location>
    </subcellularLocation>
</comment>
<dbReference type="PROSITE" id="PS51257">
    <property type="entry name" value="PROKAR_LIPOPROTEIN"/>
    <property type="match status" value="1"/>
</dbReference>
<dbReference type="GO" id="GO:0005576">
    <property type="term" value="C:extracellular region"/>
    <property type="evidence" value="ECO:0007669"/>
    <property type="project" value="UniProtKB-SubCell"/>
</dbReference>
<dbReference type="PANTHER" id="PTHR11319:SF35">
    <property type="entry name" value="OUTER MEMBRANE PROTEIN PMPC-RELATED"/>
    <property type="match status" value="1"/>
</dbReference>
<accession>A0A8T3VG77</accession>
<dbReference type="EMBL" id="SUTE01000040">
    <property type="protein sequence ID" value="MBE6505166.1"/>
    <property type="molecule type" value="Genomic_DNA"/>
</dbReference>
<dbReference type="InterPro" id="IPR008964">
    <property type="entry name" value="Invasin/intimin_cell_adhesion"/>
</dbReference>
<dbReference type="InterPro" id="IPR003368">
    <property type="entry name" value="POMP_repeat"/>
</dbReference>
<evidence type="ECO:0000256" key="6">
    <source>
        <dbReference type="ARBA" id="ARBA00023136"/>
    </source>
</evidence>
<dbReference type="RefSeq" id="WP_303736809.1">
    <property type="nucleotide sequence ID" value="NZ_SUTE01000040.1"/>
</dbReference>
<evidence type="ECO:0000313" key="8">
    <source>
        <dbReference type="EMBL" id="MBE6505166.1"/>
    </source>
</evidence>
<evidence type="ECO:0000256" key="5">
    <source>
        <dbReference type="ARBA" id="ARBA00022729"/>
    </source>
</evidence>
<evidence type="ECO:0008006" key="10">
    <source>
        <dbReference type="Google" id="ProtNLM"/>
    </source>
</evidence>
<protein>
    <recommendedName>
        <fullName evidence="10">Adhesin-like protein</fullName>
    </recommendedName>
</protein>
<dbReference type="InterPro" id="IPR011050">
    <property type="entry name" value="Pectin_lyase_fold/virulence"/>
</dbReference>
<dbReference type="PANTHER" id="PTHR11319">
    <property type="entry name" value="G PROTEIN-COUPLED RECEPTOR-RELATED"/>
    <property type="match status" value="1"/>
</dbReference>
<dbReference type="AlphaFoldDB" id="A0A8T3VG77"/>
<keyword evidence="4" id="KW-0964">Secreted</keyword>
<dbReference type="InterPro" id="IPR013783">
    <property type="entry name" value="Ig-like_fold"/>
</dbReference>
<comment type="caution">
    <text evidence="8">The sequence shown here is derived from an EMBL/GenBank/DDBJ whole genome shotgun (WGS) entry which is preliminary data.</text>
</comment>
<evidence type="ECO:0000256" key="3">
    <source>
        <dbReference type="ARBA" id="ARBA00004613"/>
    </source>
</evidence>
<dbReference type="Proteomes" id="UP000762703">
    <property type="component" value="Unassembled WGS sequence"/>
</dbReference>
<dbReference type="SUPFAM" id="SSF51126">
    <property type="entry name" value="Pectin lyase-like"/>
    <property type="match status" value="1"/>
</dbReference>
<name>A0A8T3VG77_9EURY</name>
<dbReference type="Gene3D" id="2.60.40.10">
    <property type="entry name" value="Immunoglobulins"/>
    <property type="match status" value="2"/>
</dbReference>
<evidence type="ECO:0000256" key="4">
    <source>
        <dbReference type="ARBA" id="ARBA00022525"/>
    </source>
</evidence>
<sequence>MKRIFVLLLLFFVSIACVSANEDINAAESGGEILASQDFNQLRNLINGANDGDSIFLTTDYVGSGEISINKQISIYGNGHSIDASQASRIFKIDADNVVLNNIKFLNGNAANFGGAIYSDHPLKIDSCEFTNNHASYGGGAIYSFTSIDITNSIFTKNSAENHGAIFLESSKAYLYNDKFIENSANWASGALTSLYESNTTVDSCIFIDNMANQYASAICANNEINVINSNFTSSRGNTNFIEYFDDWDGRDGSLYLRNNIMTSSYLWDISYRGDTPIASLIYLEFLNQTVNSGDTVLVGNVYDDNKNRIKLDSYPKDVYNTITLEVYDKTNNLVDNPTLYLDESSGYTYTANLKNGIYRLSGILSEAISNDCTVIEAILNVGDVDEKFIPEVKTTYKKNNRNVILTTKISPESATGSIIYDVNGNNYSSTVKDGMASVTLYDLENGTYTVRTIYSGDDIYNRTSANAVTFIIGPSKVKINAPDLTKYYMGPERFVVTLTDENDLPLANNALTIIINGLSYDRVTNDKGRSSIAINLNSGVYTVFVDYDDEEVNATVTVKSTVLGKNITKTFRNATQYSATFLDSNGNILKNSDAEFNINGVFYTRKTNDEGTAKLNINLNPGRYIITAKNPSSGELYSNTVTVLSNMDMNNDLTKYYRNAFQYYIRLLGDDGNPVGAGESVTFNINGVFYNRQTNASGIAKLNINLGPGDYIITAQYKGLMTSNNIKVLSVLKTNDLNMNYRDGSKFEAKVLDGEGNPYAGQNVTFNINGVFYIRTTDLNGVARLNINLMSGKYIITSYYNYLSVANWITIS</sequence>
<keyword evidence="6" id="KW-0472">Membrane</keyword>